<dbReference type="Proteomes" id="UP000035740">
    <property type="component" value="Unassembled WGS sequence"/>
</dbReference>
<feature type="chain" id="PRO_5005294596" description="Neprosin PEP catalytic domain-containing protein" evidence="1">
    <location>
        <begin position="19"/>
        <end position="336"/>
    </location>
</feature>
<accession>A0A0J8B721</accession>
<dbReference type="Pfam" id="PF03080">
    <property type="entry name" value="Neprosin"/>
    <property type="match status" value="1"/>
</dbReference>
<gene>
    <name evidence="3" type="ORF">BVRB_006900</name>
</gene>
<dbReference type="Pfam" id="PF14365">
    <property type="entry name" value="Neprosin_AP"/>
    <property type="match status" value="1"/>
</dbReference>
<dbReference type="AlphaFoldDB" id="A0A0J8B721"/>
<feature type="signal peptide" evidence="1">
    <location>
        <begin position="1"/>
        <end position="18"/>
    </location>
</feature>
<name>A0A0J8B721_BETVV</name>
<sequence>MVLLLHINLLHGLKATLSQDEKIMVRRRLELINKPAIKSFLTRYGDILDCVEINKQLAFDHPSLRNHSIQMKGNLKIPKQTNSIDRSLKILKPSHIVPKSMRCPRGTVPIKRIQEEDLAMEKFSSKISTSISSKSIKTQDDLPPGHQIATLVAFANNVGASGLINVWSPEVTNEQLSDTSVFVASDDGFVSNAISAGWAVNPYLYQNLTRLFGYWTDQNTKNWWLLYGNEQVGYWPKELFGTLSNGATRAGWGGEISSPSTEATPGMGSSHFPEEGYSKACIICKLKLVGQENFPNGTDLKLAQSKPDCYKAMYGGDVGGDFGHHMFVGGPPNCKF</sequence>
<dbReference type="InterPro" id="IPR053168">
    <property type="entry name" value="Glutamic_endopeptidase"/>
</dbReference>
<keyword evidence="1" id="KW-0732">Signal</keyword>
<dbReference type="PROSITE" id="PS52045">
    <property type="entry name" value="NEPROSIN_PEP_CD"/>
    <property type="match status" value="1"/>
</dbReference>
<protein>
    <recommendedName>
        <fullName evidence="2">Neprosin PEP catalytic domain-containing protein</fullName>
    </recommendedName>
</protein>
<evidence type="ECO:0000259" key="2">
    <source>
        <dbReference type="PROSITE" id="PS52045"/>
    </source>
</evidence>
<evidence type="ECO:0000313" key="3">
    <source>
        <dbReference type="EMBL" id="KMS95572.1"/>
    </source>
</evidence>
<dbReference type="eggNOG" id="ENOG502QRGN">
    <property type="taxonomic scope" value="Eukaryota"/>
</dbReference>
<dbReference type="EMBL" id="KQ090452">
    <property type="protein sequence ID" value="KMS95572.1"/>
    <property type="molecule type" value="Genomic_DNA"/>
</dbReference>
<organism evidence="3 4">
    <name type="scientific">Beta vulgaris subsp. vulgaris</name>
    <name type="common">Beet</name>
    <dbReference type="NCBI Taxonomy" id="3555"/>
    <lineage>
        <taxon>Eukaryota</taxon>
        <taxon>Viridiplantae</taxon>
        <taxon>Streptophyta</taxon>
        <taxon>Embryophyta</taxon>
        <taxon>Tracheophyta</taxon>
        <taxon>Spermatophyta</taxon>
        <taxon>Magnoliopsida</taxon>
        <taxon>eudicotyledons</taxon>
        <taxon>Gunneridae</taxon>
        <taxon>Pentapetalae</taxon>
        <taxon>Caryophyllales</taxon>
        <taxon>Chenopodiaceae</taxon>
        <taxon>Betoideae</taxon>
        <taxon>Beta</taxon>
    </lineage>
</organism>
<dbReference type="Gramene" id="KMS95572">
    <property type="protein sequence ID" value="KMS95572"/>
    <property type="gene ID" value="BVRB_006900"/>
</dbReference>
<dbReference type="PANTHER" id="PTHR31589">
    <property type="entry name" value="PROTEIN, PUTATIVE (DUF239)-RELATED-RELATED"/>
    <property type="match status" value="1"/>
</dbReference>
<dbReference type="InterPro" id="IPR004314">
    <property type="entry name" value="Neprosin"/>
</dbReference>
<dbReference type="PANTHER" id="PTHR31589:SF235">
    <property type="entry name" value="PROTEIN, PUTATIVE (DUF239)-RELATED"/>
    <property type="match status" value="1"/>
</dbReference>
<dbReference type="OrthoDB" id="1858978at2759"/>
<dbReference type="InterPro" id="IPR025521">
    <property type="entry name" value="Neprosin_propep"/>
</dbReference>
<proteinExistence type="predicted"/>
<reference evidence="3 4" key="1">
    <citation type="journal article" date="2014" name="Nature">
        <title>The genome of the recently domesticated crop plant sugar beet (Beta vulgaris).</title>
        <authorList>
            <person name="Dohm J.C."/>
            <person name="Minoche A.E."/>
            <person name="Holtgrawe D."/>
            <person name="Capella-Gutierrez S."/>
            <person name="Zakrzewski F."/>
            <person name="Tafer H."/>
            <person name="Rupp O."/>
            <person name="Sorensen T.R."/>
            <person name="Stracke R."/>
            <person name="Reinhardt R."/>
            <person name="Goesmann A."/>
            <person name="Kraft T."/>
            <person name="Schulz B."/>
            <person name="Stadler P.F."/>
            <person name="Schmidt T."/>
            <person name="Gabaldon T."/>
            <person name="Lehrach H."/>
            <person name="Weisshaar B."/>
            <person name="Himmelbauer H."/>
        </authorList>
    </citation>
    <scope>NUCLEOTIDE SEQUENCE [LARGE SCALE GENOMIC DNA]</scope>
    <source>
        <tissue evidence="3">Taproot</tissue>
    </source>
</reference>
<keyword evidence="4" id="KW-1185">Reference proteome</keyword>
<dbReference type="OMA" id="LEVSIYQ"/>
<evidence type="ECO:0000313" key="4">
    <source>
        <dbReference type="Proteomes" id="UP000035740"/>
    </source>
</evidence>
<evidence type="ECO:0000256" key="1">
    <source>
        <dbReference type="SAM" id="SignalP"/>
    </source>
</evidence>
<feature type="domain" description="Neprosin PEP catalytic" evidence="2">
    <location>
        <begin position="80"/>
        <end position="335"/>
    </location>
</feature>
<dbReference type="Gene3D" id="3.90.1320.10">
    <property type="entry name" value="Outer-capsid protein sigma 3, large lobe"/>
    <property type="match status" value="1"/>
</dbReference>